<protein>
    <recommendedName>
        <fullName evidence="13">Cytochrome P450</fullName>
    </recommendedName>
</protein>
<dbReference type="InterPro" id="IPR002401">
    <property type="entry name" value="Cyt_P450_E_grp-I"/>
</dbReference>
<comment type="caution">
    <text evidence="11">The sequence shown here is derived from an EMBL/GenBank/DDBJ whole genome shotgun (WGS) entry which is preliminary data.</text>
</comment>
<dbReference type="PRINTS" id="PR00385">
    <property type="entry name" value="P450"/>
</dbReference>
<keyword evidence="10" id="KW-0472">Membrane</keyword>
<sequence length="540" mass="61589">MSTNSTMEHLPDLMGPKLRYLAGFTLLSKESAIVAIGLWVTYLVCGIIYRLCFSPLASIPGPKLAAMTTWYEAYYDIWLGGQYVWKIEKLHKKYGPVIRINPHEIHVSDPDFIDDIYTGTTRKTDKYRFTGRRTQTAMSMVATVPHDIHKRRRGAMSSYFSKSGVRLLEPIIQRSLEKLLARMENASKTGEIMEMIYVFKAATNDIITDYAFGKPSGFMDRDDYNTGFFQDIEKIFLISHTLMHVGWLGPLLESLPRWITTILAPGMDGLYVMQDGWSKQIEDIKSSSDKDAGKNTIFHGLLNSKLPDSEKETPRLVHEAQLTVFAGQDTTASTMAATIFELLANPDKLKKLKEELTIAIPDPKILPSYAQVEHLPYLSAVIQECLRCHPGVITRMARVSPEIPVIYNRNELKYTMPPGTPMSMTSTIIHSDPKYFPNPRKFEPERWLENHRLDKYLLAFSRGSRNCLGINLTYQEMHTFIAGVFRRYDLYDGTGTQKGPTFELFETTRERDVDMYADMIVPFPVPGRRGVRIAVRTVHN</sequence>
<organism evidence="11 12">
    <name type="scientific">Botryotinia narcissicola</name>
    <dbReference type="NCBI Taxonomy" id="278944"/>
    <lineage>
        <taxon>Eukaryota</taxon>
        <taxon>Fungi</taxon>
        <taxon>Dikarya</taxon>
        <taxon>Ascomycota</taxon>
        <taxon>Pezizomycotina</taxon>
        <taxon>Leotiomycetes</taxon>
        <taxon>Helotiales</taxon>
        <taxon>Sclerotiniaceae</taxon>
        <taxon>Botryotinia</taxon>
    </lineage>
</organism>
<evidence type="ECO:0000256" key="7">
    <source>
        <dbReference type="ARBA" id="ARBA00023033"/>
    </source>
</evidence>
<dbReference type="InterPro" id="IPR050121">
    <property type="entry name" value="Cytochrome_P450_monoxygenase"/>
</dbReference>
<evidence type="ECO:0000256" key="8">
    <source>
        <dbReference type="PIRSR" id="PIRSR602401-1"/>
    </source>
</evidence>
<dbReference type="InterPro" id="IPR001128">
    <property type="entry name" value="Cyt_P450"/>
</dbReference>
<dbReference type="PROSITE" id="PS00086">
    <property type="entry name" value="CYTOCHROME_P450"/>
    <property type="match status" value="1"/>
</dbReference>
<comment type="similarity">
    <text evidence="2 9">Belongs to the cytochrome P450 family.</text>
</comment>
<evidence type="ECO:0008006" key="13">
    <source>
        <dbReference type="Google" id="ProtNLM"/>
    </source>
</evidence>
<dbReference type="GO" id="GO:0020037">
    <property type="term" value="F:heme binding"/>
    <property type="evidence" value="ECO:0007669"/>
    <property type="project" value="InterPro"/>
</dbReference>
<evidence type="ECO:0000313" key="12">
    <source>
        <dbReference type="Proteomes" id="UP000297452"/>
    </source>
</evidence>
<keyword evidence="5 8" id="KW-0408">Iron</keyword>
<dbReference type="PANTHER" id="PTHR24305:SF157">
    <property type="entry name" value="N-ACETYLTRYPTOPHAN 6-HYDROXYLASE IVOC-RELATED"/>
    <property type="match status" value="1"/>
</dbReference>
<dbReference type="CDD" id="cd11062">
    <property type="entry name" value="CYP58-like"/>
    <property type="match status" value="1"/>
</dbReference>
<keyword evidence="10" id="KW-1133">Transmembrane helix</keyword>
<keyword evidence="6" id="KW-0843">Virulence</keyword>
<feature type="binding site" description="axial binding residue" evidence="8">
    <location>
        <position position="467"/>
    </location>
    <ligand>
        <name>heme</name>
        <dbReference type="ChEBI" id="CHEBI:30413"/>
    </ligand>
    <ligandPart>
        <name>Fe</name>
        <dbReference type="ChEBI" id="CHEBI:18248"/>
    </ligandPart>
</feature>
<dbReference type="Pfam" id="PF00067">
    <property type="entry name" value="p450"/>
    <property type="match status" value="1"/>
</dbReference>
<dbReference type="Proteomes" id="UP000297452">
    <property type="component" value="Unassembled WGS sequence"/>
</dbReference>
<dbReference type="OrthoDB" id="3945418at2759"/>
<evidence type="ECO:0000256" key="6">
    <source>
        <dbReference type="ARBA" id="ARBA00023026"/>
    </source>
</evidence>
<dbReference type="InterPro" id="IPR036396">
    <property type="entry name" value="Cyt_P450_sf"/>
</dbReference>
<evidence type="ECO:0000256" key="9">
    <source>
        <dbReference type="RuleBase" id="RU000461"/>
    </source>
</evidence>
<dbReference type="PANTHER" id="PTHR24305">
    <property type="entry name" value="CYTOCHROME P450"/>
    <property type="match status" value="1"/>
</dbReference>
<dbReference type="PRINTS" id="PR00463">
    <property type="entry name" value="EP450I"/>
</dbReference>
<feature type="transmembrane region" description="Helical" evidence="10">
    <location>
        <begin position="32"/>
        <end position="53"/>
    </location>
</feature>
<proteinExistence type="inferred from homology"/>
<gene>
    <name evidence="11" type="ORF">BOTNAR_0215g00190</name>
</gene>
<dbReference type="AlphaFoldDB" id="A0A4Z1I7Z3"/>
<dbReference type="Gene3D" id="1.10.630.10">
    <property type="entry name" value="Cytochrome P450"/>
    <property type="match status" value="1"/>
</dbReference>
<keyword evidence="4 9" id="KW-0560">Oxidoreductase</keyword>
<evidence type="ECO:0000256" key="4">
    <source>
        <dbReference type="ARBA" id="ARBA00023002"/>
    </source>
</evidence>
<evidence type="ECO:0000256" key="2">
    <source>
        <dbReference type="ARBA" id="ARBA00010617"/>
    </source>
</evidence>
<dbReference type="GO" id="GO:0016705">
    <property type="term" value="F:oxidoreductase activity, acting on paired donors, with incorporation or reduction of molecular oxygen"/>
    <property type="evidence" value="ECO:0007669"/>
    <property type="project" value="InterPro"/>
</dbReference>
<reference evidence="11 12" key="1">
    <citation type="submission" date="2017-12" db="EMBL/GenBank/DDBJ databases">
        <title>Comparative genomics of Botrytis spp.</title>
        <authorList>
            <person name="Valero-Jimenez C.A."/>
            <person name="Tapia P."/>
            <person name="Veloso J."/>
            <person name="Silva-Moreno E."/>
            <person name="Staats M."/>
            <person name="Valdes J.H."/>
            <person name="Van Kan J.A.L."/>
        </authorList>
    </citation>
    <scope>NUCLEOTIDE SEQUENCE [LARGE SCALE GENOMIC DNA]</scope>
    <source>
        <strain evidence="11 12">MUCL2120</strain>
    </source>
</reference>
<name>A0A4Z1I7Z3_9HELO</name>
<keyword evidence="8 9" id="KW-0349">Heme</keyword>
<evidence type="ECO:0000256" key="1">
    <source>
        <dbReference type="ARBA" id="ARBA00001971"/>
    </source>
</evidence>
<evidence type="ECO:0000313" key="11">
    <source>
        <dbReference type="EMBL" id="TGO56824.1"/>
    </source>
</evidence>
<dbReference type="InterPro" id="IPR017972">
    <property type="entry name" value="Cyt_P450_CS"/>
</dbReference>
<evidence type="ECO:0000256" key="5">
    <source>
        <dbReference type="ARBA" id="ARBA00023004"/>
    </source>
</evidence>
<keyword evidence="10" id="KW-0812">Transmembrane</keyword>
<comment type="cofactor">
    <cofactor evidence="1 8">
        <name>heme</name>
        <dbReference type="ChEBI" id="CHEBI:30413"/>
    </cofactor>
</comment>
<keyword evidence="12" id="KW-1185">Reference proteome</keyword>
<accession>A0A4Z1I7Z3</accession>
<dbReference type="GO" id="GO:0004497">
    <property type="term" value="F:monooxygenase activity"/>
    <property type="evidence" value="ECO:0007669"/>
    <property type="project" value="UniProtKB-KW"/>
</dbReference>
<dbReference type="STRING" id="278944.A0A4Z1I7Z3"/>
<keyword evidence="7 9" id="KW-0503">Monooxygenase</keyword>
<keyword evidence="3 8" id="KW-0479">Metal-binding</keyword>
<dbReference type="EMBL" id="PQXJ01000215">
    <property type="protein sequence ID" value="TGO56824.1"/>
    <property type="molecule type" value="Genomic_DNA"/>
</dbReference>
<evidence type="ECO:0000256" key="3">
    <source>
        <dbReference type="ARBA" id="ARBA00022723"/>
    </source>
</evidence>
<dbReference type="SUPFAM" id="SSF48264">
    <property type="entry name" value="Cytochrome P450"/>
    <property type="match status" value="1"/>
</dbReference>
<dbReference type="GO" id="GO:0005506">
    <property type="term" value="F:iron ion binding"/>
    <property type="evidence" value="ECO:0007669"/>
    <property type="project" value="InterPro"/>
</dbReference>
<evidence type="ECO:0000256" key="10">
    <source>
        <dbReference type="SAM" id="Phobius"/>
    </source>
</evidence>